<dbReference type="Proteomes" id="UP000887458">
    <property type="component" value="Unassembled WGS sequence"/>
</dbReference>
<protein>
    <submittedName>
        <fullName evidence="3">Uncharacterized protein</fullName>
    </submittedName>
</protein>
<evidence type="ECO:0000313" key="4">
    <source>
        <dbReference type="Proteomes" id="UP000887458"/>
    </source>
</evidence>
<accession>A0ABQ8JPV4</accession>
<reference evidence="3 4" key="2">
    <citation type="journal article" date="2022" name="Mol. Biol. Evol.">
        <title>Comparative Genomics Reveals Insights into the Divergent Evolution of Astigmatic Mites and Household Pest Adaptations.</title>
        <authorList>
            <person name="Xiong Q."/>
            <person name="Wan A.T."/>
            <person name="Liu X."/>
            <person name="Fung C.S."/>
            <person name="Xiao X."/>
            <person name="Malainual N."/>
            <person name="Hou J."/>
            <person name="Wang L."/>
            <person name="Wang M."/>
            <person name="Yang K.Y."/>
            <person name="Cui Y."/>
            <person name="Leung E.L."/>
            <person name="Nong W."/>
            <person name="Shin S.K."/>
            <person name="Au S.W."/>
            <person name="Jeong K.Y."/>
            <person name="Chew F.T."/>
            <person name="Hui J.H."/>
            <person name="Leung T.F."/>
            <person name="Tungtrongchitr A."/>
            <person name="Zhong N."/>
            <person name="Liu Z."/>
            <person name="Tsui S.K."/>
        </authorList>
    </citation>
    <scope>NUCLEOTIDE SEQUENCE [LARGE SCALE GENOMIC DNA]</scope>
    <source>
        <strain evidence="3">Derp</strain>
    </source>
</reference>
<sequence>MSRIKISFCNFQHAFTNPLSSSIYLLSSIHHHLTSSLLLSSIMIFIYYTTANSNQDKKNFKKLFQTRPKDGSGGSLTGRQTNKRKNIRFCNSSV</sequence>
<evidence type="ECO:0000313" key="3">
    <source>
        <dbReference type="EMBL" id="KAH9424643.1"/>
    </source>
</evidence>
<feature type="region of interest" description="Disordered" evidence="1">
    <location>
        <begin position="65"/>
        <end position="85"/>
    </location>
</feature>
<evidence type="ECO:0000256" key="2">
    <source>
        <dbReference type="SAM" id="Phobius"/>
    </source>
</evidence>
<evidence type="ECO:0000256" key="1">
    <source>
        <dbReference type="SAM" id="MobiDB-lite"/>
    </source>
</evidence>
<keyword evidence="2" id="KW-0472">Membrane</keyword>
<comment type="caution">
    <text evidence="3">The sequence shown here is derived from an EMBL/GenBank/DDBJ whole genome shotgun (WGS) entry which is preliminary data.</text>
</comment>
<dbReference type="EMBL" id="NJHN03000028">
    <property type="protein sequence ID" value="KAH9424643.1"/>
    <property type="molecule type" value="Genomic_DNA"/>
</dbReference>
<gene>
    <name evidence="3" type="ORF">DERP_013066</name>
</gene>
<feature type="transmembrane region" description="Helical" evidence="2">
    <location>
        <begin position="29"/>
        <end position="48"/>
    </location>
</feature>
<name>A0ABQ8JPV4_DERPT</name>
<keyword evidence="2" id="KW-0812">Transmembrane</keyword>
<keyword evidence="2" id="KW-1133">Transmembrane helix</keyword>
<organism evidence="3 4">
    <name type="scientific">Dermatophagoides pteronyssinus</name>
    <name type="common">European house dust mite</name>
    <dbReference type="NCBI Taxonomy" id="6956"/>
    <lineage>
        <taxon>Eukaryota</taxon>
        <taxon>Metazoa</taxon>
        <taxon>Ecdysozoa</taxon>
        <taxon>Arthropoda</taxon>
        <taxon>Chelicerata</taxon>
        <taxon>Arachnida</taxon>
        <taxon>Acari</taxon>
        <taxon>Acariformes</taxon>
        <taxon>Sarcoptiformes</taxon>
        <taxon>Astigmata</taxon>
        <taxon>Psoroptidia</taxon>
        <taxon>Analgoidea</taxon>
        <taxon>Pyroglyphidae</taxon>
        <taxon>Dermatophagoidinae</taxon>
        <taxon>Dermatophagoides</taxon>
    </lineage>
</organism>
<keyword evidence="4" id="KW-1185">Reference proteome</keyword>
<reference evidence="3 4" key="1">
    <citation type="journal article" date="2018" name="J. Allergy Clin. Immunol.">
        <title>High-quality assembly of Dermatophagoides pteronyssinus genome and transcriptome reveals a wide range of novel allergens.</title>
        <authorList>
            <person name="Liu X.Y."/>
            <person name="Yang K.Y."/>
            <person name="Wang M.Q."/>
            <person name="Kwok J.S."/>
            <person name="Zeng X."/>
            <person name="Yang Z."/>
            <person name="Xiao X.J."/>
            <person name="Lau C.P."/>
            <person name="Li Y."/>
            <person name="Huang Z.M."/>
            <person name="Ba J.G."/>
            <person name="Yim A.K."/>
            <person name="Ouyang C.Y."/>
            <person name="Ngai S.M."/>
            <person name="Chan T.F."/>
            <person name="Leung E.L."/>
            <person name="Liu L."/>
            <person name="Liu Z.G."/>
            <person name="Tsui S.K."/>
        </authorList>
    </citation>
    <scope>NUCLEOTIDE SEQUENCE [LARGE SCALE GENOMIC DNA]</scope>
    <source>
        <strain evidence="3">Derp</strain>
    </source>
</reference>
<proteinExistence type="predicted"/>